<dbReference type="FunFam" id="1.25.10.10:FF:000920">
    <property type="entry name" value="Condensin complex subunit 1"/>
    <property type="match status" value="1"/>
</dbReference>
<dbReference type="GO" id="GO:0010032">
    <property type="term" value="P:meiotic chromosome condensation"/>
    <property type="evidence" value="ECO:0007669"/>
    <property type="project" value="TreeGrafter"/>
</dbReference>
<keyword evidence="5 10" id="KW-0132">Cell division</keyword>
<evidence type="ECO:0000256" key="3">
    <source>
        <dbReference type="ARBA" id="ARBA00009606"/>
    </source>
</evidence>
<dbReference type="FunFam" id="1.25.10.10:FF:000272">
    <property type="entry name" value="Condensin complex subunit 1"/>
    <property type="match status" value="1"/>
</dbReference>
<evidence type="ECO:0000256" key="8">
    <source>
        <dbReference type="ARBA" id="ARBA00023242"/>
    </source>
</evidence>
<dbReference type="InterPro" id="IPR011989">
    <property type="entry name" value="ARM-like"/>
</dbReference>
<dbReference type="InterPro" id="IPR016024">
    <property type="entry name" value="ARM-type_fold"/>
</dbReference>
<protein>
    <recommendedName>
        <fullName evidence="10">Condensin complex subunit 1</fullName>
    </recommendedName>
</protein>
<evidence type="ECO:0000256" key="9">
    <source>
        <dbReference type="ARBA" id="ARBA00023306"/>
    </source>
</evidence>
<organism evidence="14 15">
    <name type="scientific">Zalerion maritima</name>
    <dbReference type="NCBI Taxonomy" id="339359"/>
    <lineage>
        <taxon>Eukaryota</taxon>
        <taxon>Fungi</taxon>
        <taxon>Dikarya</taxon>
        <taxon>Ascomycota</taxon>
        <taxon>Pezizomycotina</taxon>
        <taxon>Sordariomycetes</taxon>
        <taxon>Lulworthiomycetidae</taxon>
        <taxon>Lulworthiales</taxon>
        <taxon>Lulworthiaceae</taxon>
        <taxon>Zalerion</taxon>
    </lineage>
</organism>
<keyword evidence="8" id="KW-0539">Nucleus</keyword>
<accession>A0AAD5WVS5</accession>
<reference evidence="14" key="1">
    <citation type="submission" date="2022-07" db="EMBL/GenBank/DDBJ databases">
        <title>Draft genome sequence of Zalerion maritima ATCC 34329, a (micro)plastics degrading marine fungus.</title>
        <authorList>
            <person name="Paco A."/>
            <person name="Goncalves M.F.M."/>
            <person name="Rocha-Santos T.A.P."/>
            <person name="Alves A."/>
        </authorList>
    </citation>
    <scope>NUCLEOTIDE SEQUENCE</scope>
    <source>
        <strain evidence="14">ATCC 34329</strain>
    </source>
</reference>
<dbReference type="GO" id="GO:0005634">
    <property type="term" value="C:nucleus"/>
    <property type="evidence" value="ECO:0007669"/>
    <property type="project" value="UniProtKB-SubCell"/>
</dbReference>
<evidence type="ECO:0000256" key="4">
    <source>
        <dbReference type="ARBA" id="ARBA00022454"/>
    </source>
</evidence>
<dbReference type="Pfam" id="PF12922">
    <property type="entry name" value="Cnd1_N"/>
    <property type="match status" value="1"/>
</dbReference>
<evidence type="ECO:0000256" key="1">
    <source>
        <dbReference type="ARBA" id="ARBA00004123"/>
    </source>
</evidence>
<gene>
    <name evidence="14" type="ORF">MKZ38_006653</name>
</gene>
<dbReference type="PIRSF" id="PIRSF017127">
    <property type="entry name" value="Condensin_D2"/>
    <property type="match status" value="1"/>
</dbReference>
<evidence type="ECO:0000256" key="7">
    <source>
        <dbReference type="ARBA" id="ARBA00023067"/>
    </source>
</evidence>
<comment type="similarity">
    <text evidence="3 10">Belongs to the CND1 (condensin subunit 1) family.</text>
</comment>
<keyword evidence="7 10" id="KW-0226">DNA condensation</keyword>
<feature type="region of interest" description="Disordered" evidence="11">
    <location>
        <begin position="151"/>
        <end position="175"/>
    </location>
</feature>
<comment type="function">
    <text evidence="10">Regulatory subunit of the condensin complex, a complex required for conversion of interphase chromatin into mitotic-like condense chromosomes. The condensin complex probably introduces positive supercoils into relaxed DNA in the presence of type I topoisomerases and converts nicked DNA into positive knotted forms in the presence of type II topoisomerases.</text>
</comment>
<dbReference type="PANTHER" id="PTHR14222">
    <property type="entry name" value="CONDENSIN"/>
    <property type="match status" value="1"/>
</dbReference>
<dbReference type="GO" id="GO:0051301">
    <property type="term" value="P:cell division"/>
    <property type="evidence" value="ECO:0007669"/>
    <property type="project" value="UniProtKB-KW"/>
</dbReference>
<dbReference type="InterPro" id="IPR024324">
    <property type="entry name" value="Condensin_cplx_su1_N"/>
</dbReference>
<feature type="region of interest" description="Disordered" evidence="11">
    <location>
        <begin position="823"/>
        <end position="857"/>
    </location>
</feature>
<evidence type="ECO:0000313" key="15">
    <source>
        <dbReference type="Proteomes" id="UP001201980"/>
    </source>
</evidence>
<name>A0AAD5WVS5_9PEZI</name>
<keyword evidence="6 10" id="KW-0498">Mitosis</keyword>
<dbReference type="InterPro" id="IPR026971">
    <property type="entry name" value="CND1/NCAPD3"/>
</dbReference>
<dbReference type="GO" id="GO:0042393">
    <property type="term" value="F:histone binding"/>
    <property type="evidence" value="ECO:0007669"/>
    <property type="project" value="TreeGrafter"/>
</dbReference>
<evidence type="ECO:0000256" key="5">
    <source>
        <dbReference type="ARBA" id="ARBA00022618"/>
    </source>
</evidence>
<feature type="compositionally biased region" description="Low complexity" evidence="11">
    <location>
        <begin position="832"/>
        <end position="844"/>
    </location>
</feature>
<dbReference type="GO" id="GO:0000796">
    <property type="term" value="C:condensin complex"/>
    <property type="evidence" value="ECO:0007669"/>
    <property type="project" value="TreeGrafter"/>
</dbReference>
<dbReference type="InterPro" id="IPR007673">
    <property type="entry name" value="Condensin_cplx_su1"/>
</dbReference>
<evidence type="ECO:0000259" key="13">
    <source>
        <dbReference type="Pfam" id="PF12922"/>
    </source>
</evidence>
<comment type="subcellular location">
    <subcellularLocation>
        <location evidence="2">Chromosome</location>
    </subcellularLocation>
    <subcellularLocation>
        <location evidence="1">Nucleus</location>
    </subcellularLocation>
</comment>
<feature type="domain" description="Condensin complex subunit 1 N-terminal" evidence="13">
    <location>
        <begin position="88"/>
        <end position="251"/>
    </location>
</feature>
<dbReference type="InterPro" id="IPR032682">
    <property type="entry name" value="Cnd1_C"/>
</dbReference>
<keyword evidence="15" id="KW-1185">Reference proteome</keyword>
<feature type="region of interest" description="Disordered" evidence="11">
    <location>
        <begin position="900"/>
        <end position="926"/>
    </location>
</feature>
<dbReference type="EMBL" id="JAKWBI020000040">
    <property type="protein sequence ID" value="KAJ2904997.1"/>
    <property type="molecule type" value="Genomic_DNA"/>
</dbReference>
<proteinExistence type="inferred from homology"/>
<keyword evidence="9 10" id="KW-0131">Cell cycle</keyword>
<dbReference type="Gene3D" id="1.25.10.10">
    <property type="entry name" value="Leucine-rich Repeat Variant"/>
    <property type="match status" value="2"/>
</dbReference>
<keyword evidence="4" id="KW-0158">Chromosome</keyword>
<dbReference type="Pfam" id="PF12717">
    <property type="entry name" value="Cnd1"/>
    <property type="match status" value="1"/>
</dbReference>
<evidence type="ECO:0000313" key="14">
    <source>
        <dbReference type="EMBL" id="KAJ2904997.1"/>
    </source>
</evidence>
<dbReference type="SUPFAM" id="SSF48371">
    <property type="entry name" value="ARM repeat"/>
    <property type="match status" value="1"/>
</dbReference>
<evidence type="ECO:0000259" key="12">
    <source>
        <dbReference type="Pfam" id="PF12717"/>
    </source>
</evidence>
<evidence type="ECO:0000256" key="2">
    <source>
        <dbReference type="ARBA" id="ARBA00004286"/>
    </source>
</evidence>
<evidence type="ECO:0000256" key="10">
    <source>
        <dbReference type="PIRNR" id="PIRNR017127"/>
    </source>
</evidence>
<evidence type="ECO:0000256" key="6">
    <source>
        <dbReference type="ARBA" id="ARBA00022776"/>
    </source>
</evidence>
<dbReference type="AlphaFoldDB" id="A0AAD5WVS5"/>
<evidence type="ECO:0000256" key="11">
    <source>
        <dbReference type="SAM" id="MobiDB-lite"/>
    </source>
</evidence>
<dbReference type="GO" id="GO:0000779">
    <property type="term" value="C:condensed chromosome, centromeric region"/>
    <property type="evidence" value="ECO:0007669"/>
    <property type="project" value="TreeGrafter"/>
</dbReference>
<dbReference type="PANTHER" id="PTHR14222:SF2">
    <property type="entry name" value="CONDENSIN COMPLEX SUBUNIT 1"/>
    <property type="match status" value="1"/>
</dbReference>
<dbReference type="GO" id="GO:0007076">
    <property type="term" value="P:mitotic chromosome condensation"/>
    <property type="evidence" value="ECO:0007669"/>
    <property type="project" value="InterPro"/>
</dbReference>
<sequence length="1195" mass="133550">MAMNSVDFDINDALKHYMSDPASIATAEADSNLVDCEADPEALTNSVINPVLNPIVDAVAESPESITRSAYFDSLQFLLKYTAFLPTHALSKIFDLIISGISTEADSVHHDLESDEQDLIADHKQLLEIYGFLLQWTIACVETKAAEKSSAAPVSRARGKSKKNAAKDKDGSWDSSSQLQTALDVMCKVLKLKLSKIFLTTSERDTFIGLLTRPVYMILESEQRVKNTPIRMHAFKVLCIAVKHHGHGYAAQISIIQNLTYFEHLSEPMAEFLHILAEQYDYPQLADEILRELSNKEFNTNDTRGPKSVSSFIIKLSELAPRLVIKQMTMLAKQLDSESYTLRCALIEVCGNMIGYLSKQDERGENHKSQLNAFWDVLEERFLDINPYSRTRAIQVYVKLCDLETKFPKRRQKATELATRSLEDKSSHVRRNAIKLLKALIRSHPFTALHGHQLCRKDWQERLDVVDNELNALKPPEGAPPMEGDKGNVTVDNDLLDEATQVEATPNKPTEMSNEEKAAAIKKAQEEAATSEAINKLTLTRRYYVEALKFVDVLHEAVGTVCQLLGSRNKSEVIEAIDFFEIGDAYNIEQSKIGIRRMLRLIWTKGNSDEGKGVQSHLIDCYKRLFFEAPDTFTLNDSANFIARNMISLTFGATPAELTSLEQLLSTMMKGGMINELVVNKLWQVYGIQKREISRTQRRGAIIVLGMIATASPEIVVGEMETMLRTGLGAYGRSDLQLAKYTCLALRRINPTGRQAKEASAKFSRLPNDHAVLAKLAAITEVPSDSKEWFGVAEQAINAIYALSKHPDILCTEIIRHKTKEVFARQPSRPGTATSQATQTQSQTHEGAPEATTTKPAQKGSIALSQLLFIVGHVAIKQIVHLELCEQDFKRRKAEKEKAAQTAKSVVKKGKKDKDEPADELDLIGGTSEDDFTEAMNHIRERELLFGQQSLLAYYGPLVSEICANNTTYADQGLQAAATLCLAKLMCVSSEYCEANLPLLITIMERSSDAIVRSNAVIALGDMAVCFNHLIDENTDFLYRRLADDDVSVKRTCLMTLTFLILAGQVKVKGQLGEMAKCLEDDDKRIADLARMFFTELSTKDNAVYNHFVDMFSLLSAETGLEEESFKRIIRFLLGFVEKDKHAKQLAEKLAARLPRCENERQWGDVAFALSLLQHKNEEITKLVGEGFKVIQAPA</sequence>
<dbReference type="Proteomes" id="UP001201980">
    <property type="component" value="Unassembled WGS sequence"/>
</dbReference>
<comment type="caution">
    <text evidence="14">The sequence shown here is derived from an EMBL/GenBank/DDBJ whole genome shotgun (WGS) entry which is preliminary data.</text>
</comment>
<feature type="compositionally biased region" description="Acidic residues" evidence="11">
    <location>
        <begin position="916"/>
        <end position="926"/>
    </location>
</feature>
<feature type="domain" description="Condensin complex subunit 1 C-terminal" evidence="12">
    <location>
        <begin position="1011"/>
        <end position="1171"/>
    </location>
</feature>